<dbReference type="InterPro" id="IPR029058">
    <property type="entry name" value="AB_hydrolase_fold"/>
</dbReference>
<accession>A0ABU2B3I8</accession>
<reference evidence="2 3" key="1">
    <citation type="submission" date="2023-07" db="EMBL/GenBank/DDBJ databases">
        <title>Sequencing the genomes of 1000 actinobacteria strains.</title>
        <authorList>
            <person name="Klenk H.-P."/>
        </authorList>
    </citation>
    <scope>NUCLEOTIDE SEQUENCE [LARGE SCALE GENOMIC DNA]</scope>
    <source>
        <strain evidence="2 3">DSM 22966</strain>
    </source>
</reference>
<dbReference type="PANTHER" id="PTHR37017">
    <property type="entry name" value="AB HYDROLASE-1 DOMAIN-CONTAINING PROTEIN-RELATED"/>
    <property type="match status" value="1"/>
</dbReference>
<protein>
    <submittedName>
        <fullName evidence="2">Pimeloyl-ACP methyl ester carboxylesterase</fullName>
    </submittedName>
</protein>
<keyword evidence="3" id="KW-1185">Reference proteome</keyword>
<dbReference type="PANTHER" id="PTHR37017:SF11">
    <property type="entry name" value="ESTERASE_LIPASE_THIOESTERASE DOMAIN-CONTAINING PROTEIN"/>
    <property type="match status" value="1"/>
</dbReference>
<dbReference type="Pfam" id="PF12697">
    <property type="entry name" value="Abhydrolase_6"/>
    <property type="match status" value="1"/>
</dbReference>
<dbReference type="SUPFAM" id="SSF53474">
    <property type="entry name" value="alpha/beta-Hydrolases"/>
    <property type="match status" value="1"/>
</dbReference>
<proteinExistence type="predicted"/>
<dbReference type="InterPro" id="IPR052897">
    <property type="entry name" value="Sec-Metab_Biosynth_Hydrolase"/>
</dbReference>
<gene>
    <name evidence="2" type="ORF">J2S62_001231</name>
</gene>
<organism evidence="2 3">
    <name type="scientific">Enteractinococcus fodinae</name>
    <dbReference type="NCBI Taxonomy" id="684663"/>
    <lineage>
        <taxon>Bacteria</taxon>
        <taxon>Bacillati</taxon>
        <taxon>Actinomycetota</taxon>
        <taxon>Actinomycetes</taxon>
        <taxon>Micrococcales</taxon>
        <taxon>Micrococcaceae</taxon>
    </lineage>
</organism>
<comment type="caution">
    <text evidence="2">The sequence shown here is derived from an EMBL/GenBank/DDBJ whole genome shotgun (WGS) entry which is preliminary data.</text>
</comment>
<dbReference type="Gene3D" id="3.40.50.1820">
    <property type="entry name" value="alpha/beta hydrolase"/>
    <property type="match status" value="1"/>
</dbReference>
<evidence type="ECO:0000313" key="2">
    <source>
        <dbReference type="EMBL" id="MDR7346974.1"/>
    </source>
</evidence>
<dbReference type="Proteomes" id="UP001183794">
    <property type="component" value="Unassembled WGS sequence"/>
</dbReference>
<sequence length="228" mass="24826">MANFLLLHGAASTGWLWHRVTPELHQAGHATVAPNLPCADATADLHTYLDVACTAAATFGDASLTVVAQSLAGLMVPALVARLPVDRIVLVAAMIPRPDETGMQWWQATGQQQAQRAYLESLGFSADDAQDPEVVFIHDFDEDLKAESIHHVPEQHPGPLQTPVEFESWPQVPTHVIAAEADRLFPLDFMRQQAMDRLGIEPDVIPGGHLAPLTQPTALGRLLLQYQS</sequence>
<dbReference type="InterPro" id="IPR000073">
    <property type="entry name" value="AB_hydrolase_1"/>
</dbReference>
<name>A0ABU2B3I8_9MICC</name>
<dbReference type="EMBL" id="JAVDYJ010000001">
    <property type="protein sequence ID" value="MDR7346974.1"/>
    <property type="molecule type" value="Genomic_DNA"/>
</dbReference>
<evidence type="ECO:0000259" key="1">
    <source>
        <dbReference type="Pfam" id="PF12697"/>
    </source>
</evidence>
<feature type="domain" description="AB hydrolase-1" evidence="1">
    <location>
        <begin position="4"/>
        <end position="218"/>
    </location>
</feature>
<evidence type="ECO:0000313" key="3">
    <source>
        <dbReference type="Proteomes" id="UP001183794"/>
    </source>
</evidence>
<dbReference type="RefSeq" id="WP_310172605.1">
    <property type="nucleotide sequence ID" value="NZ_BAABHE010000002.1"/>
</dbReference>